<protein>
    <submittedName>
        <fullName evidence="2">Aryl-alcohol dehydrogenase-like predicted oxidoreductase</fullName>
    </submittedName>
</protein>
<dbReference type="InterPro" id="IPR023210">
    <property type="entry name" value="NADP_OxRdtase_dom"/>
</dbReference>
<dbReference type="InterPro" id="IPR036812">
    <property type="entry name" value="NAD(P)_OxRdtase_dom_sf"/>
</dbReference>
<evidence type="ECO:0000313" key="3">
    <source>
        <dbReference type="Proteomes" id="UP000295724"/>
    </source>
</evidence>
<dbReference type="EMBL" id="SNZB01000002">
    <property type="protein sequence ID" value="TDR22529.1"/>
    <property type="molecule type" value="Genomic_DNA"/>
</dbReference>
<proteinExistence type="predicted"/>
<dbReference type="PANTHER" id="PTHR43312:SF1">
    <property type="entry name" value="NADP-DEPENDENT OXIDOREDUCTASE DOMAIN-CONTAINING PROTEIN"/>
    <property type="match status" value="1"/>
</dbReference>
<dbReference type="CDD" id="cd19095">
    <property type="entry name" value="AKR_PA4992-like"/>
    <property type="match status" value="1"/>
</dbReference>
<comment type="caution">
    <text evidence="2">The sequence shown here is derived from an EMBL/GenBank/DDBJ whole genome shotgun (WGS) entry which is preliminary data.</text>
</comment>
<dbReference type="InterPro" id="IPR020471">
    <property type="entry name" value="AKR"/>
</dbReference>
<feature type="domain" description="NADP-dependent oxidoreductase" evidence="1">
    <location>
        <begin position="15"/>
        <end position="301"/>
    </location>
</feature>
<name>A0A4R6XVF0_9GAMM</name>
<dbReference type="Proteomes" id="UP000295724">
    <property type="component" value="Unassembled WGS sequence"/>
</dbReference>
<evidence type="ECO:0000259" key="1">
    <source>
        <dbReference type="Pfam" id="PF00248"/>
    </source>
</evidence>
<dbReference type="PANTHER" id="PTHR43312">
    <property type="entry name" value="D-THREO-ALDOSE 1-DEHYDROGENASE"/>
    <property type="match status" value="1"/>
</dbReference>
<dbReference type="SUPFAM" id="SSF51430">
    <property type="entry name" value="NAD(P)-linked oxidoreductase"/>
    <property type="match status" value="1"/>
</dbReference>
<dbReference type="InterPro" id="IPR053135">
    <property type="entry name" value="AKR2_Oxidoreductase"/>
</dbReference>
<dbReference type="PRINTS" id="PR00069">
    <property type="entry name" value="ALDKETRDTASE"/>
</dbReference>
<dbReference type="AlphaFoldDB" id="A0A4R6XVF0"/>
<keyword evidence="3" id="KW-1185">Reference proteome</keyword>
<dbReference type="GO" id="GO:0016491">
    <property type="term" value="F:oxidoreductase activity"/>
    <property type="evidence" value="ECO:0007669"/>
    <property type="project" value="InterPro"/>
</dbReference>
<evidence type="ECO:0000313" key="2">
    <source>
        <dbReference type="EMBL" id="TDR22529.1"/>
    </source>
</evidence>
<accession>A0A4R6XVF0</accession>
<dbReference type="RefSeq" id="WP_162846775.1">
    <property type="nucleotide sequence ID" value="NZ_NIHB01000002.1"/>
</dbReference>
<gene>
    <name evidence="2" type="ORF">C8D91_1020</name>
</gene>
<organism evidence="2 3">
    <name type="scientific">Marinicella litoralis</name>
    <dbReference type="NCBI Taxonomy" id="644220"/>
    <lineage>
        <taxon>Bacteria</taxon>
        <taxon>Pseudomonadati</taxon>
        <taxon>Pseudomonadota</taxon>
        <taxon>Gammaproteobacteria</taxon>
        <taxon>Lysobacterales</taxon>
        <taxon>Marinicellaceae</taxon>
        <taxon>Marinicella</taxon>
    </lineage>
</organism>
<reference evidence="2 3" key="1">
    <citation type="submission" date="2019-03" db="EMBL/GenBank/DDBJ databases">
        <title>Genomic Encyclopedia of Type Strains, Phase IV (KMG-IV): sequencing the most valuable type-strain genomes for metagenomic binning, comparative biology and taxonomic classification.</title>
        <authorList>
            <person name="Goeker M."/>
        </authorList>
    </citation>
    <scope>NUCLEOTIDE SEQUENCE [LARGE SCALE GENOMIC DNA]</scope>
    <source>
        <strain evidence="2 3">DSM 25488</strain>
    </source>
</reference>
<sequence length="302" mass="33888">MKYKSLINATFRLSEIGLGCASYWGKKQFSEKQAHAVVHQAIASGINYFDTGHSYSEGNAERRLGRALANQATRDLIISSKVGTRVGRLGKLYKDFSANWIKQSCELSLQQLQVDHLPLFFLHGPNPENFNHETYQTLDQLKAAGKIGMVGVNTFDDHIIDLSVASEQFECLMLDYNIFTQHRLATIKHLTGKKMDVIVAGGLGGGLFQQGFNRVTNMKKLWYWLRAFKNNRQQMIKAKEFGFLNQQQQASAIQIALAYVLQAKEISSTLVGTTSHLHLRELVQASDLTLSPKLIEKIQALA</sequence>
<dbReference type="Pfam" id="PF00248">
    <property type="entry name" value="Aldo_ket_red"/>
    <property type="match status" value="1"/>
</dbReference>
<dbReference type="Gene3D" id="3.20.20.100">
    <property type="entry name" value="NADP-dependent oxidoreductase domain"/>
    <property type="match status" value="1"/>
</dbReference>